<evidence type="ECO:0000313" key="4">
    <source>
        <dbReference type="Proteomes" id="UP000054166"/>
    </source>
</evidence>
<evidence type="ECO:0000256" key="1">
    <source>
        <dbReference type="SAM" id="MobiDB-lite"/>
    </source>
</evidence>
<evidence type="ECO:0000259" key="2">
    <source>
        <dbReference type="Pfam" id="PF18803"/>
    </source>
</evidence>
<organism evidence="3 4">
    <name type="scientific">Piloderma croceum (strain F 1598)</name>
    <dbReference type="NCBI Taxonomy" id="765440"/>
    <lineage>
        <taxon>Eukaryota</taxon>
        <taxon>Fungi</taxon>
        <taxon>Dikarya</taxon>
        <taxon>Basidiomycota</taxon>
        <taxon>Agaricomycotina</taxon>
        <taxon>Agaricomycetes</taxon>
        <taxon>Agaricomycetidae</taxon>
        <taxon>Atheliales</taxon>
        <taxon>Atheliaceae</taxon>
        <taxon>Piloderma</taxon>
    </lineage>
</organism>
<dbReference type="InterPro" id="IPR041457">
    <property type="entry name" value="CxC2_KDZ-assoc"/>
</dbReference>
<reference evidence="3 4" key="1">
    <citation type="submission" date="2014-04" db="EMBL/GenBank/DDBJ databases">
        <authorList>
            <consortium name="DOE Joint Genome Institute"/>
            <person name="Kuo A."/>
            <person name="Tarkka M."/>
            <person name="Buscot F."/>
            <person name="Kohler A."/>
            <person name="Nagy L.G."/>
            <person name="Floudas D."/>
            <person name="Copeland A."/>
            <person name="Barry K.W."/>
            <person name="Cichocki N."/>
            <person name="Veneault-Fourrey C."/>
            <person name="LaButti K."/>
            <person name="Lindquist E.A."/>
            <person name="Lipzen A."/>
            <person name="Lundell T."/>
            <person name="Morin E."/>
            <person name="Murat C."/>
            <person name="Sun H."/>
            <person name="Tunlid A."/>
            <person name="Henrissat B."/>
            <person name="Grigoriev I.V."/>
            <person name="Hibbett D.S."/>
            <person name="Martin F."/>
            <person name="Nordberg H.P."/>
            <person name="Cantor M.N."/>
            <person name="Hua S.X."/>
        </authorList>
    </citation>
    <scope>NUCLEOTIDE SEQUENCE [LARGE SCALE GENOMIC DNA]</scope>
    <source>
        <strain evidence="3 4">F 1598</strain>
    </source>
</reference>
<gene>
    <name evidence="3" type="ORF">PILCRDRAFT_16641</name>
</gene>
<proteinExistence type="predicted"/>
<dbReference type="STRING" id="765440.A0A0C3ADJ1"/>
<feature type="compositionally biased region" description="Polar residues" evidence="1">
    <location>
        <begin position="24"/>
        <end position="43"/>
    </location>
</feature>
<evidence type="ECO:0000313" key="3">
    <source>
        <dbReference type="EMBL" id="KIM71873.1"/>
    </source>
</evidence>
<dbReference type="InParanoid" id="A0A0C3ADJ1"/>
<dbReference type="AlphaFoldDB" id="A0A0C3ADJ1"/>
<protein>
    <recommendedName>
        <fullName evidence="2">CxC2-like cysteine cluster KDZ transposase-associated domain-containing protein</fullName>
    </recommendedName>
</protein>
<feature type="domain" description="CxC2-like cysteine cluster KDZ transposase-associated" evidence="2">
    <location>
        <begin position="196"/>
        <end position="272"/>
    </location>
</feature>
<accession>A0A0C3ADJ1</accession>
<dbReference type="Pfam" id="PF18803">
    <property type="entry name" value="CxC2"/>
    <property type="match status" value="1"/>
</dbReference>
<dbReference type="Proteomes" id="UP000054166">
    <property type="component" value="Unassembled WGS sequence"/>
</dbReference>
<dbReference type="EMBL" id="KN833195">
    <property type="protein sequence ID" value="KIM71873.1"/>
    <property type="molecule type" value="Genomic_DNA"/>
</dbReference>
<feature type="region of interest" description="Disordered" evidence="1">
    <location>
        <begin position="1"/>
        <end position="50"/>
    </location>
</feature>
<dbReference type="OrthoDB" id="3004525at2759"/>
<reference evidence="4" key="2">
    <citation type="submission" date="2015-01" db="EMBL/GenBank/DDBJ databases">
        <title>Evolutionary Origins and Diversification of the Mycorrhizal Mutualists.</title>
        <authorList>
            <consortium name="DOE Joint Genome Institute"/>
            <consortium name="Mycorrhizal Genomics Consortium"/>
            <person name="Kohler A."/>
            <person name="Kuo A."/>
            <person name="Nagy L.G."/>
            <person name="Floudas D."/>
            <person name="Copeland A."/>
            <person name="Barry K.W."/>
            <person name="Cichocki N."/>
            <person name="Veneault-Fourrey C."/>
            <person name="LaButti K."/>
            <person name="Lindquist E.A."/>
            <person name="Lipzen A."/>
            <person name="Lundell T."/>
            <person name="Morin E."/>
            <person name="Murat C."/>
            <person name="Riley R."/>
            <person name="Ohm R."/>
            <person name="Sun H."/>
            <person name="Tunlid A."/>
            <person name="Henrissat B."/>
            <person name="Grigoriev I.V."/>
            <person name="Hibbett D.S."/>
            <person name="Martin F."/>
        </authorList>
    </citation>
    <scope>NUCLEOTIDE SEQUENCE [LARGE SCALE GENOMIC DNA]</scope>
    <source>
        <strain evidence="4">F 1598</strain>
    </source>
</reference>
<sequence>MASNSKRKRTAKNPHAAEYKVLQPSCQDAPQPSATSRTVTFDCNPSGRLGQHTEITEVEISAEDLATLAQDPEFTSLPDDKTLNYEYFEQTVQADKEDEPVAPPVPPVKVKKVKRNIFADWLPYHDTHVHELTRHEGWADLSKKCIQCLQADAAYKCDDCFGPTVHCRGCIVSVHARLPFHCIKYWNGSFWQSAPLIDLGLRVQLGHNGGPCAAPYAFEAPLTVYHTNGAHSINVSYCQCNGPSGGYLFANQLLRSSWFPTSLARPRTALSYSGIVSIVLDIENDIFTRPCIRETREMYDNQEQYQE</sequence>
<keyword evidence="4" id="KW-1185">Reference proteome</keyword>
<dbReference type="HOGENOM" id="CLU_063505_0_0_1"/>
<name>A0A0C3ADJ1_PILCF</name>
<feature type="compositionally biased region" description="Basic residues" evidence="1">
    <location>
        <begin position="1"/>
        <end position="12"/>
    </location>
</feature>